<keyword evidence="3" id="KW-1185">Reference proteome</keyword>
<evidence type="ECO:0000256" key="1">
    <source>
        <dbReference type="SAM" id="SignalP"/>
    </source>
</evidence>
<gene>
    <name evidence="2" type="ORF">WISP_141597</name>
</gene>
<sequence>MSVFLSFAFLAVILAHIGCNNQRRGPEASGRRFNRIQHGQCTYTFILPEQDGNCRESTTDQYNTNALQRDAPHVEQDFSSQKLQHLEHVMENYTQWLQKSNTDDQVLDSLKSQGAEELECLGVKVDPKTLALGCYGSQEL</sequence>
<proteinExistence type="predicted"/>
<name>A0ABQ9CRA5_9PASS</name>
<dbReference type="EMBL" id="WHWB01034725">
    <property type="protein sequence ID" value="KAJ7405148.1"/>
    <property type="molecule type" value="Genomic_DNA"/>
</dbReference>
<feature type="chain" id="PRO_5047247326" evidence="1">
    <location>
        <begin position="16"/>
        <end position="140"/>
    </location>
</feature>
<protein>
    <submittedName>
        <fullName evidence="2">Angiopoietin-1-like protein</fullName>
    </submittedName>
</protein>
<comment type="caution">
    <text evidence="2">The sequence shown here is derived from an EMBL/GenBank/DDBJ whole genome shotgun (WGS) entry which is preliminary data.</text>
</comment>
<evidence type="ECO:0000313" key="2">
    <source>
        <dbReference type="EMBL" id="KAJ7405148.1"/>
    </source>
</evidence>
<keyword evidence="1" id="KW-0732">Signal</keyword>
<reference evidence="2" key="1">
    <citation type="submission" date="2019-10" db="EMBL/GenBank/DDBJ databases">
        <authorList>
            <person name="Soares A.E.R."/>
            <person name="Aleixo A."/>
            <person name="Schneider P."/>
            <person name="Miyaki C.Y."/>
            <person name="Schneider M.P."/>
            <person name="Mello C."/>
            <person name="Vasconcelos A.T.R."/>
        </authorList>
    </citation>
    <scope>NUCLEOTIDE SEQUENCE</scope>
    <source>
        <tissue evidence="2">Muscle</tissue>
    </source>
</reference>
<dbReference type="Proteomes" id="UP001145742">
    <property type="component" value="Unassembled WGS sequence"/>
</dbReference>
<feature type="signal peptide" evidence="1">
    <location>
        <begin position="1"/>
        <end position="15"/>
    </location>
</feature>
<organism evidence="2 3">
    <name type="scientific">Willisornis vidua</name>
    <name type="common">Xingu scale-backed antbird</name>
    <dbReference type="NCBI Taxonomy" id="1566151"/>
    <lineage>
        <taxon>Eukaryota</taxon>
        <taxon>Metazoa</taxon>
        <taxon>Chordata</taxon>
        <taxon>Craniata</taxon>
        <taxon>Vertebrata</taxon>
        <taxon>Euteleostomi</taxon>
        <taxon>Archelosauria</taxon>
        <taxon>Archosauria</taxon>
        <taxon>Dinosauria</taxon>
        <taxon>Saurischia</taxon>
        <taxon>Theropoda</taxon>
        <taxon>Coelurosauria</taxon>
        <taxon>Aves</taxon>
        <taxon>Neognathae</taxon>
        <taxon>Neoaves</taxon>
        <taxon>Telluraves</taxon>
        <taxon>Australaves</taxon>
        <taxon>Passeriformes</taxon>
        <taxon>Thamnophilidae</taxon>
        <taxon>Willisornis</taxon>
    </lineage>
</organism>
<accession>A0ABQ9CRA5</accession>
<evidence type="ECO:0000313" key="3">
    <source>
        <dbReference type="Proteomes" id="UP001145742"/>
    </source>
</evidence>